<dbReference type="SUPFAM" id="SSF57756">
    <property type="entry name" value="Retrovirus zinc finger-like domains"/>
    <property type="match status" value="1"/>
</dbReference>
<protein>
    <recommendedName>
        <fullName evidence="3">CCHC-type domain-containing protein</fullName>
    </recommendedName>
</protein>
<organism evidence="1 2">
    <name type="scientific">Loxostege sticticalis</name>
    <name type="common">Beet webworm moth</name>
    <dbReference type="NCBI Taxonomy" id="481309"/>
    <lineage>
        <taxon>Eukaryota</taxon>
        <taxon>Metazoa</taxon>
        <taxon>Ecdysozoa</taxon>
        <taxon>Arthropoda</taxon>
        <taxon>Hexapoda</taxon>
        <taxon>Insecta</taxon>
        <taxon>Pterygota</taxon>
        <taxon>Neoptera</taxon>
        <taxon>Endopterygota</taxon>
        <taxon>Lepidoptera</taxon>
        <taxon>Glossata</taxon>
        <taxon>Ditrysia</taxon>
        <taxon>Pyraloidea</taxon>
        <taxon>Crambidae</taxon>
        <taxon>Pyraustinae</taxon>
        <taxon>Loxostege</taxon>
    </lineage>
</organism>
<keyword evidence="2" id="KW-1185">Reference proteome</keyword>
<gene>
    <name evidence="1" type="ORF">ABMA27_011222</name>
</gene>
<dbReference type="InterPro" id="IPR036875">
    <property type="entry name" value="Znf_CCHC_sf"/>
</dbReference>
<comment type="caution">
    <text evidence="1">The sequence shown here is derived from an EMBL/GenBank/DDBJ whole genome shotgun (WGS) entry which is preliminary data.</text>
</comment>
<reference evidence="1 2" key="1">
    <citation type="submission" date="2024-06" db="EMBL/GenBank/DDBJ databases">
        <title>A chromosome-level genome assembly of beet webworm, Loxostege sticticalis.</title>
        <authorList>
            <person name="Zhang Y."/>
        </authorList>
    </citation>
    <scope>NUCLEOTIDE SEQUENCE [LARGE SCALE GENOMIC DNA]</scope>
    <source>
        <strain evidence="1">AQ026</strain>
        <tissue evidence="1">Whole body</tissue>
    </source>
</reference>
<evidence type="ECO:0000313" key="2">
    <source>
        <dbReference type="Proteomes" id="UP001549920"/>
    </source>
</evidence>
<dbReference type="Proteomes" id="UP001549920">
    <property type="component" value="Unassembled WGS sequence"/>
</dbReference>
<dbReference type="EMBL" id="JBEUOH010000029">
    <property type="protein sequence ID" value="KAL0858749.1"/>
    <property type="molecule type" value="Genomic_DNA"/>
</dbReference>
<proteinExistence type="predicted"/>
<sequence>MVGNSGIVVRTASNEAAQKLKAAAPPNLKVAEPKARQPRVALRYLRQNIAEPEILDSLHQANLADDASWSLEKFRASRKEAEKLVALGRVYIGWDELEVSDHIRATCCNKCQQYGHPEKYCRAKETTCGKCEETGHKSPECQSAAQCCATCKRFKRKDAHPTAAASCPARQHAEQQAVSMLQYS</sequence>
<evidence type="ECO:0000313" key="1">
    <source>
        <dbReference type="EMBL" id="KAL0858749.1"/>
    </source>
</evidence>
<evidence type="ECO:0008006" key="3">
    <source>
        <dbReference type="Google" id="ProtNLM"/>
    </source>
</evidence>
<name>A0ABR3H241_LOXSC</name>
<accession>A0ABR3H241</accession>